<dbReference type="InterPro" id="IPR036396">
    <property type="entry name" value="Cyt_P450_sf"/>
</dbReference>
<evidence type="ECO:0000256" key="9">
    <source>
        <dbReference type="ARBA" id="ARBA00023033"/>
    </source>
</evidence>
<dbReference type="GO" id="GO:0020037">
    <property type="term" value="F:heme binding"/>
    <property type="evidence" value="ECO:0007669"/>
    <property type="project" value="InterPro"/>
</dbReference>
<evidence type="ECO:0000256" key="6">
    <source>
        <dbReference type="ARBA" id="ARBA00022848"/>
    </source>
</evidence>
<dbReference type="SUPFAM" id="SSF48264">
    <property type="entry name" value="Cytochrome P450"/>
    <property type="match status" value="1"/>
</dbReference>
<evidence type="ECO:0000313" key="12">
    <source>
        <dbReference type="EMBL" id="CDQ98538.1"/>
    </source>
</evidence>
<dbReference type="Gene3D" id="1.10.630.10">
    <property type="entry name" value="Cytochrome P450"/>
    <property type="match status" value="1"/>
</dbReference>
<reference evidence="12" key="1">
    <citation type="journal article" date="2014" name="Nat. Commun.">
        <title>The rainbow trout genome provides novel insights into evolution after whole-genome duplication in vertebrates.</title>
        <authorList>
            <person name="Berthelot C."/>
            <person name="Brunet F."/>
            <person name="Chalopin D."/>
            <person name="Juanchich A."/>
            <person name="Bernard M."/>
            <person name="Noel B."/>
            <person name="Bento P."/>
            <person name="Da Silva C."/>
            <person name="Labadie K."/>
            <person name="Alberti A."/>
            <person name="Aury J.M."/>
            <person name="Louis A."/>
            <person name="Dehais P."/>
            <person name="Bardou P."/>
            <person name="Montfort J."/>
            <person name="Klopp C."/>
            <person name="Cabau C."/>
            <person name="Gaspin C."/>
            <person name="Thorgaard G.H."/>
            <person name="Boussaha M."/>
            <person name="Quillet E."/>
            <person name="Guyomard R."/>
            <person name="Galiana D."/>
            <person name="Bobe J."/>
            <person name="Volff J.N."/>
            <person name="Genet C."/>
            <person name="Wincker P."/>
            <person name="Jaillon O."/>
            <person name="Roest Crollius H."/>
            <person name="Guiguen Y."/>
        </authorList>
    </citation>
    <scope>NUCLEOTIDE SEQUENCE [LARGE SCALE GENOMIC DNA]</scope>
</reference>
<dbReference type="EMBL" id="FR938105">
    <property type="protein sequence ID" value="CDQ98538.1"/>
    <property type="molecule type" value="Genomic_DNA"/>
</dbReference>
<protein>
    <submittedName>
        <fullName evidence="12">Uncharacterized protein</fullName>
    </submittedName>
</protein>
<dbReference type="GO" id="GO:0004497">
    <property type="term" value="F:monooxygenase activity"/>
    <property type="evidence" value="ECO:0007669"/>
    <property type="project" value="UniProtKB-KW"/>
</dbReference>
<dbReference type="PaxDb" id="8022-A0A060Z369"/>
<evidence type="ECO:0000256" key="4">
    <source>
        <dbReference type="ARBA" id="ARBA00022723"/>
    </source>
</evidence>
<dbReference type="GO" id="GO:0016125">
    <property type="term" value="P:sterol metabolic process"/>
    <property type="evidence" value="ECO:0007669"/>
    <property type="project" value="TreeGrafter"/>
</dbReference>
<evidence type="ECO:0000256" key="10">
    <source>
        <dbReference type="ARBA" id="ARBA00023098"/>
    </source>
</evidence>
<accession>A0A060Z369</accession>
<dbReference type="Proteomes" id="UP000193380">
    <property type="component" value="Unassembled WGS sequence"/>
</dbReference>
<evidence type="ECO:0000256" key="11">
    <source>
        <dbReference type="ARBA" id="ARBA00023136"/>
    </source>
</evidence>
<name>A0A060Z369_ONCMY</name>
<reference evidence="12" key="2">
    <citation type="submission" date="2014-03" db="EMBL/GenBank/DDBJ databases">
        <authorList>
            <person name="Genoscope - CEA"/>
        </authorList>
    </citation>
    <scope>NUCLEOTIDE SEQUENCE</scope>
</reference>
<keyword evidence="6" id="KW-0492">Microsome</keyword>
<keyword evidence="4" id="KW-0479">Metal-binding</keyword>
<evidence type="ECO:0000256" key="3">
    <source>
        <dbReference type="ARBA" id="ARBA00004406"/>
    </source>
</evidence>
<comment type="cofactor">
    <cofactor evidence="1">
        <name>heme</name>
        <dbReference type="ChEBI" id="CHEBI:30413"/>
    </cofactor>
</comment>
<dbReference type="GO" id="GO:0005789">
    <property type="term" value="C:endoplasmic reticulum membrane"/>
    <property type="evidence" value="ECO:0007669"/>
    <property type="project" value="UniProtKB-SubCell"/>
</dbReference>
<dbReference type="GO" id="GO:0016705">
    <property type="term" value="F:oxidoreductase activity, acting on paired donors, with incorporation or reduction of molecular oxygen"/>
    <property type="evidence" value="ECO:0007669"/>
    <property type="project" value="InterPro"/>
</dbReference>
<evidence type="ECO:0000256" key="8">
    <source>
        <dbReference type="ARBA" id="ARBA00023004"/>
    </source>
</evidence>
<keyword evidence="8" id="KW-0408">Iron</keyword>
<keyword evidence="5" id="KW-0256">Endoplasmic reticulum</keyword>
<evidence type="ECO:0000256" key="2">
    <source>
        <dbReference type="ARBA" id="ARBA00004174"/>
    </source>
</evidence>
<keyword evidence="10" id="KW-0443">Lipid metabolism</keyword>
<sequence length="122" mass="13868">MFPMFPNRHPLSPFQGSAFHASRRQKYGNVFKTHLLGRPLIRVTGAENVRKVLMGEHTLVSVDWPQSTSTLLGPNSLANSIGDIHRKRRKVTHTHTHCTVSKQFSNYTSSPRWQQMSKTKAS</sequence>
<keyword evidence="9" id="KW-0503">Monooxygenase</keyword>
<evidence type="ECO:0000256" key="5">
    <source>
        <dbReference type="ARBA" id="ARBA00022824"/>
    </source>
</evidence>
<comment type="subcellular location">
    <subcellularLocation>
        <location evidence="3">Endoplasmic reticulum membrane</location>
        <topology evidence="3">Peripheral membrane protein</topology>
    </subcellularLocation>
    <subcellularLocation>
        <location evidence="2">Microsome membrane</location>
        <topology evidence="2">Peripheral membrane protein</topology>
    </subcellularLocation>
</comment>
<dbReference type="AlphaFoldDB" id="A0A060Z369"/>
<evidence type="ECO:0000256" key="7">
    <source>
        <dbReference type="ARBA" id="ARBA00023002"/>
    </source>
</evidence>
<keyword evidence="7" id="KW-0560">Oxidoreductase</keyword>
<evidence type="ECO:0000313" key="13">
    <source>
        <dbReference type="Proteomes" id="UP000193380"/>
    </source>
</evidence>
<dbReference type="PANTHER" id="PTHR24286:SF177">
    <property type="entry name" value="CYTOCHROME P450 26B1"/>
    <property type="match status" value="1"/>
</dbReference>
<evidence type="ECO:0000256" key="1">
    <source>
        <dbReference type="ARBA" id="ARBA00001971"/>
    </source>
</evidence>
<dbReference type="PANTHER" id="PTHR24286">
    <property type="entry name" value="CYTOCHROME P450 26"/>
    <property type="match status" value="1"/>
</dbReference>
<proteinExistence type="predicted"/>
<gene>
    <name evidence="12" type="ORF">GSONMT00049234001</name>
</gene>
<dbReference type="STRING" id="8022.A0A060Z369"/>
<dbReference type="GO" id="GO:0005506">
    <property type="term" value="F:iron ion binding"/>
    <property type="evidence" value="ECO:0007669"/>
    <property type="project" value="InterPro"/>
</dbReference>
<keyword evidence="11" id="KW-0472">Membrane</keyword>
<organism evidence="12 13">
    <name type="scientific">Oncorhynchus mykiss</name>
    <name type="common">Rainbow trout</name>
    <name type="synonym">Salmo gairdneri</name>
    <dbReference type="NCBI Taxonomy" id="8022"/>
    <lineage>
        <taxon>Eukaryota</taxon>
        <taxon>Metazoa</taxon>
        <taxon>Chordata</taxon>
        <taxon>Craniata</taxon>
        <taxon>Vertebrata</taxon>
        <taxon>Euteleostomi</taxon>
        <taxon>Actinopterygii</taxon>
        <taxon>Neopterygii</taxon>
        <taxon>Teleostei</taxon>
        <taxon>Protacanthopterygii</taxon>
        <taxon>Salmoniformes</taxon>
        <taxon>Salmonidae</taxon>
        <taxon>Salmoninae</taxon>
        <taxon>Oncorhynchus</taxon>
    </lineage>
</organism>